<evidence type="ECO:0000313" key="2">
    <source>
        <dbReference type="RefSeq" id="XP_075083593.1"/>
    </source>
</evidence>
<sequence>MNAMVVPWRKGSHVWRKMLECRDHIEHQIGCHVRMGSSLFWFENWTGLGALYFITPLDFYCDESIQNIVDVVQAEGWDEVKLREILLNDLATHIMDNIKPPRVHNELDKPYWMLETNGMFSVKSVWDYLRKNEPYNAYQKIWIKGLPFKFLFFMWKV</sequence>
<name>A0AC58SF38_TOBAC</name>
<proteinExistence type="predicted"/>
<organism evidence="1 2">
    <name type="scientific">Nicotiana tabacum</name>
    <name type="common">Common tobacco</name>
    <dbReference type="NCBI Taxonomy" id="4097"/>
    <lineage>
        <taxon>Eukaryota</taxon>
        <taxon>Viridiplantae</taxon>
        <taxon>Streptophyta</taxon>
        <taxon>Embryophyta</taxon>
        <taxon>Tracheophyta</taxon>
        <taxon>Spermatophyta</taxon>
        <taxon>Magnoliopsida</taxon>
        <taxon>eudicotyledons</taxon>
        <taxon>Gunneridae</taxon>
        <taxon>Pentapetalae</taxon>
        <taxon>asterids</taxon>
        <taxon>lamiids</taxon>
        <taxon>Solanales</taxon>
        <taxon>Solanaceae</taxon>
        <taxon>Nicotianoideae</taxon>
        <taxon>Nicotianeae</taxon>
        <taxon>Nicotiana</taxon>
    </lineage>
</organism>
<dbReference type="RefSeq" id="XP_075083593.1">
    <property type="nucleotide sequence ID" value="XM_075227492.1"/>
</dbReference>
<reference evidence="2" key="2">
    <citation type="submission" date="2025-08" db="UniProtKB">
        <authorList>
            <consortium name="RefSeq"/>
        </authorList>
    </citation>
    <scope>IDENTIFICATION</scope>
    <source>
        <tissue evidence="2">Leaf</tissue>
    </source>
</reference>
<protein>
    <submittedName>
        <fullName evidence="2">Uncharacterized protein LOC142167331</fullName>
    </submittedName>
</protein>
<accession>A0AC58SF38</accession>
<dbReference type="Proteomes" id="UP000790787">
    <property type="component" value="Chromosome 12"/>
</dbReference>
<reference evidence="1" key="1">
    <citation type="journal article" date="2014" name="Nat. Commun.">
        <title>The tobacco genome sequence and its comparison with those of tomato and potato.</title>
        <authorList>
            <person name="Sierro N."/>
            <person name="Battey J.N."/>
            <person name="Ouadi S."/>
            <person name="Bakaher N."/>
            <person name="Bovet L."/>
            <person name="Willig A."/>
            <person name="Goepfert S."/>
            <person name="Peitsch M.C."/>
            <person name="Ivanov N.V."/>
        </authorList>
    </citation>
    <scope>NUCLEOTIDE SEQUENCE [LARGE SCALE GENOMIC DNA]</scope>
</reference>
<evidence type="ECO:0000313" key="1">
    <source>
        <dbReference type="Proteomes" id="UP000790787"/>
    </source>
</evidence>
<gene>
    <name evidence="2" type="primary">LOC142167331</name>
</gene>
<keyword evidence="1" id="KW-1185">Reference proteome</keyword>